<sequence>MSLYQELTDFLLKGALGDQLFLPLSTLDKFTKDTITTQLSPWTRFFCRNLADKVLLQARKIFTILVLIGKQDTLRVILQDGLKDGDLPLSLHNDGSGHTLVSGNHKLFKSFSTWNEVRVRDFLDKQWLVLAPVFDRSGQRIELNTKCALPILNSEYVAGENACVVYRGIVPPRHHTGFKEDKVEVAIKEFRIKASFDKEEENLLKIQNLEHKHLIKIIATCNREPSYYIIFPWADGGNLREFWQHRNSHRTPDLILWSLQQMFGLADGLKALHDENCRHGDLKPENILHFKQNEDPNDRQGVLVIADVGVSKFHKEVTRLRNLPTNTKATTPSSRRQGAEVSRVSEAVRALTEDPMCREGTALGDLVGFIAEDLLVDPDSRGNAAKLSDQLETIVHDALQRPSYLANRVDRPRDIPKFFRTP</sequence>
<reference evidence="2 3" key="1">
    <citation type="journal article" date="2025" name="Microbiol. Resour. Announc.">
        <title>Draft genome sequences for Neonectria magnoliae and Neonectria punicea, canker pathogens of Liriodendron tulipifera and Acer saccharum in West Virginia.</title>
        <authorList>
            <person name="Petronek H.M."/>
            <person name="Kasson M.T."/>
            <person name="Metheny A.M."/>
            <person name="Stauder C.M."/>
            <person name="Lovett B."/>
            <person name="Lynch S.C."/>
            <person name="Garnas J.R."/>
            <person name="Kasson L.R."/>
            <person name="Stajich J.E."/>
        </authorList>
    </citation>
    <scope>NUCLEOTIDE SEQUENCE [LARGE SCALE GENOMIC DNA]</scope>
    <source>
        <strain evidence="2 3">NRRL 64651</strain>
    </source>
</reference>
<dbReference type="Pfam" id="PF00069">
    <property type="entry name" value="Pkinase"/>
    <property type="match status" value="1"/>
</dbReference>
<dbReference type="PANTHER" id="PTHR24359">
    <property type="entry name" value="SERINE/THREONINE-PROTEIN KINASE SBK1"/>
    <property type="match status" value="1"/>
</dbReference>
<gene>
    <name evidence="2" type="ORF">QQZ08_008889</name>
</gene>
<evidence type="ECO:0000313" key="2">
    <source>
        <dbReference type="EMBL" id="KAK7423845.1"/>
    </source>
</evidence>
<dbReference type="SUPFAM" id="SSF56112">
    <property type="entry name" value="Protein kinase-like (PK-like)"/>
    <property type="match status" value="1"/>
</dbReference>
<evidence type="ECO:0000313" key="3">
    <source>
        <dbReference type="Proteomes" id="UP001498421"/>
    </source>
</evidence>
<name>A0ABR1HSK2_9HYPO</name>
<dbReference type="InterPro" id="IPR011009">
    <property type="entry name" value="Kinase-like_dom_sf"/>
</dbReference>
<protein>
    <recommendedName>
        <fullName evidence="1">Protein kinase domain-containing protein</fullName>
    </recommendedName>
</protein>
<dbReference type="PROSITE" id="PS50011">
    <property type="entry name" value="PROTEIN_KINASE_DOM"/>
    <property type="match status" value="1"/>
</dbReference>
<proteinExistence type="predicted"/>
<dbReference type="Gene3D" id="1.10.510.10">
    <property type="entry name" value="Transferase(Phosphotransferase) domain 1"/>
    <property type="match status" value="1"/>
</dbReference>
<evidence type="ECO:0000259" key="1">
    <source>
        <dbReference type="PROSITE" id="PS50011"/>
    </source>
</evidence>
<feature type="domain" description="Protein kinase" evidence="1">
    <location>
        <begin position="151"/>
        <end position="422"/>
    </location>
</feature>
<dbReference type="SMART" id="SM00220">
    <property type="entry name" value="S_TKc"/>
    <property type="match status" value="1"/>
</dbReference>
<comment type="caution">
    <text evidence="2">The sequence shown here is derived from an EMBL/GenBank/DDBJ whole genome shotgun (WGS) entry which is preliminary data.</text>
</comment>
<accession>A0ABR1HSK2</accession>
<organism evidence="2 3">
    <name type="scientific">Neonectria magnoliae</name>
    <dbReference type="NCBI Taxonomy" id="2732573"/>
    <lineage>
        <taxon>Eukaryota</taxon>
        <taxon>Fungi</taxon>
        <taxon>Dikarya</taxon>
        <taxon>Ascomycota</taxon>
        <taxon>Pezizomycotina</taxon>
        <taxon>Sordariomycetes</taxon>
        <taxon>Hypocreomycetidae</taxon>
        <taxon>Hypocreales</taxon>
        <taxon>Nectriaceae</taxon>
        <taxon>Neonectria</taxon>
    </lineage>
</organism>
<keyword evidence="3" id="KW-1185">Reference proteome</keyword>
<dbReference type="Proteomes" id="UP001498421">
    <property type="component" value="Unassembled WGS sequence"/>
</dbReference>
<dbReference type="PANTHER" id="PTHR24359:SF1">
    <property type="entry name" value="INHIBITOR OF NUCLEAR FACTOR KAPPA-B KINASE EPSILON SUBUNIT HOMOLOG 1-RELATED"/>
    <property type="match status" value="1"/>
</dbReference>
<dbReference type="InterPro" id="IPR000719">
    <property type="entry name" value="Prot_kinase_dom"/>
</dbReference>
<dbReference type="CDD" id="cd00180">
    <property type="entry name" value="PKc"/>
    <property type="match status" value="1"/>
</dbReference>
<dbReference type="EMBL" id="JAZAVK010000095">
    <property type="protein sequence ID" value="KAK7423845.1"/>
    <property type="molecule type" value="Genomic_DNA"/>
</dbReference>